<accession>A0ABR0M2G4</accession>
<proteinExistence type="predicted"/>
<evidence type="ECO:0000313" key="1">
    <source>
        <dbReference type="EMBL" id="KAK5277127.1"/>
    </source>
</evidence>
<comment type="caution">
    <text evidence="1">The sequence shown here is derived from an EMBL/GenBank/DDBJ whole genome shotgun (WGS) entry which is preliminary data.</text>
</comment>
<dbReference type="EMBL" id="JAVRRA010002846">
    <property type="protein sequence ID" value="KAK5277127.1"/>
    <property type="molecule type" value="Genomic_DNA"/>
</dbReference>
<keyword evidence="2" id="KW-1185">Reference proteome</keyword>
<reference evidence="1 2" key="1">
    <citation type="submission" date="2023-08" db="EMBL/GenBank/DDBJ databases">
        <title>Black Yeasts Isolated from many extreme environments.</title>
        <authorList>
            <person name="Coleine C."/>
            <person name="Stajich J.E."/>
            <person name="Selbmann L."/>
        </authorList>
    </citation>
    <scope>NUCLEOTIDE SEQUENCE [LARGE SCALE GENOMIC DNA]</scope>
    <source>
        <strain evidence="1 2">CCFEE 536</strain>
    </source>
</reference>
<protein>
    <submittedName>
        <fullName evidence="1">Uncharacterized protein</fullName>
    </submittedName>
</protein>
<gene>
    <name evidence="1" type="ORF">LTR16_010205</name>
</gene>
<organism evidence="1 2">
    <name type="scientific">Cryomyces antarcticus</name>
    <dbReference type="NCBI Taxonomy" id="329879"/>
    <lineage>
        <taxon>Eukaryota</taxon>
        <taxon>Fungi</taxon>
        <taxon>Dikarya</taxon>
        <taxon>Ascomycota</taxon>
        <taxon>Pezizomycotina</taxon>
        <taxon>Dothideomycetes</taxon>
        <taxon>Dothideomycetes incertae sedis</taxon>
        <taxon>Cryomyces</taxon>
    </lineage>
</organism>
<sequence length="133" mass="15612">MVAHQQYSILLSRIRRRPYLIPAVLLSVLFLAFVRRSYSSTTLRDLRGAPVKPVEELSSSSIWSWNYARDANSLFLTEKQCDRAFPELFTDLDRLVRRRKKNPITRAELEVPRTSNGYVRAMIYDRDLYIITT</sequence>
<evidence type="ECO:0000313" key="2">
    <source>
        <dbReference type="Proteomes" id="UP001357485"/>
    </source>
</evidence>
<dbReference type="Proteomes" id="UP001357485">
    <property type="component" value="Unassembled WGS sequence"/>
</dbReference>
<feature type="non-terminal residue" evidence="1">
    <location>
        <position position="133"/>
    </location>
</feature>
<name>A0ABR0M2G4_9PEZI</name>